<dbReference type="Proteomes" id="UP000053989">
    <property type="component" value="Unassembled WGS sequence"/>
</dbReference>
<keyword evidence="2" id="KW-1185">Reference proteome</keyword>
<reference evidence="1 2" key="1">
    <citation type="submission" date="2014-04" db="EMBL/GenBank/DDBJ databases">
        <authorList>
            <consortium name="DOE Joint Genome Institute"/>
            <person name="Kuo A."/>
            <person name="Kohler A."/>
            <person name="Nagy L.G."/>
            <person name="Floudas D."/>
            <person name="Copeland A."/>
            <person name="Barry K.W."/>
            <person name="Cichocki N."/>
            <person name="Veneault-Fourrey C."/>
            <person name="LaButti K."/>
            <person name="Lindquist E.A."/>
            <person name="Lipzen A."/>
            <person name="Lundell T."/>
            <person name="Morin E."/>
            <person name="Murat C."/>
            <person name="Sun H."/>
            <person name="Tunlid A."/>
            <person name="Henrissat B."/>
            <person name="Grigoriev I.V."/>
            <person name="Hibbett D.S."/>
            <person name="Martin F."/>
            <person name="Nordberg H.P."/>
            <person name="Cantor M.N."/>
            <person name="Hua S.X."/>
        </authorList>
    </citation>
    <scope>NUCLEOTIDE SEQUENCE [LARGE SCALE GENOMIC DNA]</scope>
    <source>
        <strain evidence="1 2">Foug A</strain>
    </source>
</reference>
<dbReference type="AlphaFoldDB" id="A0A0C3DM10"/>
<evidence type="ECO:0000313" key="2">
    <source>
        <dbReference type="Proteomes" id="UP000053989"/>
    </source>
</evidence>
<dbReference type="HOGENOM" id="CLU_2851054_0_0_1"/>
<protein>
    <submittedName>
        <fullName evidence="1">Uncharacterized protein</fullName>
    </submittedName>
</protein>
<accession>A0A0C3DM10</accession>
<dbReference type="InParanoid" id="A0A0C3DM10"/>
<evidence type="ECO:0000313" key="1">
    <source>
        <dbReference type="EMBL" id="KIM61675.1"/>
    </source>
</evidence>
<organism evidence="1 2">
    <name type="scientific">Scleroderma citrinum Foug A</name>
    <dbReference type="NCBI Taxonomy" id="1036808"/>
    <lineage>
        <taxon>Eukaryota</taxon>
        <taxon>Fungi</taxon>
        <taxon>Dikarya</taxon>
        <taxon>Basidiomycota</taxon>
        <taxon>Agaricomycotina</taxon>
        <taxon>Agaricomycetes</taxon>
        <taxon>Agaricomycetidae</taxon>
        <taxon>Boletales</taxon>
        <taxon>Sclerodermatineae</taxon>
        <taxon>Sclerodermataceae</taxon>
        <taxon>Scleroderma</taxon>
    </lineage>
</organism>
<sequence length="65" mass="7243">MIPGTVALSVTYPLQGYAVPFTSFSRFAPFPFFRSLPLNRETTTRFSGQTVTFIIHVDVSASWAL</sequence>
<proteinExistence type="predicted"/>
<dbReference type="EMBL" id="KN822049">
    <property type="protein sequence ID" value="KIM61675.1"/>
    <property type="molecule type" value="Genomic_DNA"/>
</dbReference>
<name>A0A0C3DM10_9AGAM</name>
<gene>
    <name evidence="1" type="ORF">SCLCIDRAFT_863536</name>
</gene>
<reference evidence="2" key="2">
    <citation type="submission" date="2015-01" db="EMBL/GenBank/DDBJ databases">
        <title>Evolutionary Origins and Diversification of the Mycorrhizal Mutualists.</title>
        <authorList>
            <consortium name="DOE Joint Genome Institute"/>
            <consortium name="Mycorrhizal Genomics Consortium"/>
            <person name="Kohler A."/>
            <person name="Kuo A."/>
            <person name="Nagy L.G."/>
            <person name="Floudas D."/>
            <person name="Copeland A."/>
            <person name="Barry K.W."/>
            <person name="Cichocki N."/>
            <person name="Veneault-Fourrey C."/>
            <person name="LaButti K."/>
            <person name="Lindquist E.A."/>
            <person name="Lipzen A."/>
            <person name="Lundell T."/>
            <person name="Morin E."/>
            <person name="Murat C."/>
            <person name="Riley R."/>
            <person name="Ohm R."/>
            <person name="Sun H."/>
            <person name="Tunlid A."/>
            <person name="Henrissat B."/>
            <person name="Grigoriev I.V."/>
            <person name="Hibbett D.S."/>
            <person name="Martin F."/>
        </authorList>
    </citation>
    <scope>NUCLEOTIDE SEQUENCE [LARGE SCALE GENOMIC DNA]</scope>
    <source>
        <strain evidence="2">Foug A</strain>
    </source>
</reference>